<dbReference type="EMBL" id="JACHXI010000025">
    <property type="protein sequence ID" value="MBB3105116.1"/>
    <property type="molecule type" value="Genomic_DNA"/>
</dbReference>
<dbReference type="RefSeq" id="WP_183167963.1">
    <property type="nucleotide sequence ID" value="NZ_JACHXI010000025.1"/>
</dbReference>
<dbReference type="AlphaFoldDB" id="A0A839T9H3"/>
<evidence type="ECO:0000259" key="5">
    <source>
        <dbReference type="Pfam" id="PF13693"/>
    </source>
</evidence>
<evidence type="ECO:0000256" key="1">
    <source>
        <dbReference type="ARBA" id="ARBA00006157"/>
    </source>
</evidence>
<dbReference type="SUPFAM" id="SSF47413">
    <property type="entry name" value="lambda repressor-like DNA-binding domains"/>
    <property type="match status" value="1"/>
</dbReference>
<keyword evidence="4" id="KW-0804">Transcription</keyword>
<organism evidence="6 7">
    <name type="scientific">Azomonas macrocytogenes</name>
    <name type="common">Azotobacter macrocytogenes</name>
    <dbReference type="NCBI Taxonomy" id="69962"/>
    <lineage>
        <taxon>Bacteria</taxon>
        <taxon>Pseudomonadati</taxon>
        <taxon>Pseudomonadota</taxon>
        <taxon>Gammaproteobacteria</taxon>
        <taxon>Pseudomonadales</taxon>
        <taxon>Pseudomonadaceae</taxon>
        <taxon>Azomonas</taxon>
    </lineage>
</organism>
<gene>
    <name evidence="6" type="ORF">FHR87_003550</name>
</gene>
<keyword evidence="2" id="KW-0805">Transcription regulation</keyword>
<comment type="similarity">
    <text evidence="1">Belongs to the ner transcriptional regulatory family.</text>
</comment>
<evidence type="ECO:0000313" key="7">
    <source>
        <dbReference type="Proteomes" id="UP000549250"/>
    </source>
</evidence>
<dbReference type="GO" id="GO:0003677">
    <property type="term" value="F:DNA binding"/>
    <property type="evidence" value="ECO:0007669"/>
    <property type="project" value="UniProtKB-KW"/>
</dbReference>
<dbReference type="InterPro" id="IPR010982">
    <property type="entry name" value="Lambda_DNA-bd_dom_sf"/>
</dbReference>
<dbReference type="InterPro" id="IPR038722">
    <property type="entry name" value="Ner_HTH_dom"/>
</dbReference>
<proteinExistence type="inferred from homology"/>
<accession>A0A839T9H3</accession>
<evidence type="ECO:0000256" key="2">
    <source>
        <dbReference type="ARBA" id="ARBA00023015"/>
    </source>
</evidence>
<evidence type="ECO:0000313" key="6">
    <source>
        <dbReference type="EMBL" id="MBB3105116.1"/>
    </source>
</evidence>
<dbReference type="Proteomes" id="UP000549250">
    <property type="component" value="Unassembled WGS sequence"/>
</dbReference>
<evidence type="ECO:0000256" key="4">
    <source>
        <dbReference type="ARBA" id="ARBA00023163"/>
    </source>
</evidence>
<feature type="domain" description="Ner winged helix-turn-helix DNA-binding" evidence="5">
    <location>
        <begin position="18"/>
        <end position="85"/>
    </location>
</feature>
<dbReference type="Gene3D" id="1.10.260.40">
    <property type="entry name" value="lambda repressor-like DNA-binding domains"/>
    <property type="match status" value="1"/>
</dbReference>
<reference evidence="6 7" key="1">
    <citation type="submission" date="2020-08" db="EMBL/GenBank/DDBJ databases">
        <title>Genomic Encyclopedia of Type Strains, Phase III (KMG-III): the genomes of soil and plant-associated and newly described type strains.</title>
        <authorList>
            <person name="Whitman W."/>
        </authorList>
    </citation>
    <scope>NUCLEOTIDE SEQUENCE [LARGE SCALE GENOMIC DNA]</scope>
    <source>
        <strain evidence="6 7">CECT 4462</strain>
    </source>
</reference>
<sequence length="86" mass="10149">MPDIDQIPADPEIRRQWIKYQLKIRGASLASIAREHQVDRNILSTALKRGSPRWDYEIAKVLGLTPQKLWPERYDQNGLPIWNRQK</sequence>
<name>A0A839T9H3_AZOMA</name>
<evidence type="ECO:0000256" key="3">
    <source>
        <dbReference type="ARBA" id="ARBA00023125"/>
    </source>
</evidence>
<dbReference type="Pfam" id="PF13693">
    <property type="entry name" value="HTH_35"/>
    <property type="match status" value="1"/>
</dbReference>
<keyword evidence="7" id="KW-1185">Reference proteome</keyword>
<keyword evidence="3" id="KW-0238">DNA-binding</keyword>
<protein>
    <submittedName>
        <fullName evidence="6">Ner family transcriptional regulator</fullName>
    </submittedName>
</protein>
<comment type="caution">
    <text evidence="6">The sequence shown here is derived from an EMBL/GenBank/DDBJ whole genome shotgun (WGS) entry which is preliminary data.</text>
</comment>